<dbReference type="InterPro" id="IPR029277">
    <property type="entry name" value="SVWC_dom"/>
</dbReference>
<sequence length="97" mass="10350">MFKILLVVSCSLAVGLCAVANEHRNPNAVKGTCIPSQSKITMLSGETRQPPNSCSKIICNSDGSVTYERCGLAVINGRRCPEDPSKPYPECCTSACK</sequence>
<evidence type="ECO:0000256" key="3">
    <source>
        <dbReference type="SAM" id="SignalP"/>
    </source>
</evidence>
<feature type="domain" description="Single" evidence="4">
    <location>
        <begin position="33"/>
        <end position="96"/>
    </location>
</feature>
<evidence type="ECO:0000259" key="4">
    <source>
        <dbReference type="SMART" id="SM01318"/>
    </source>
</evidence>
<proteinExistence type="predicted"/>
<dbReference type="PANTHER" id="PTHR39957">
    <property type="entry name" value="AT09846P1-RELATED"/>
    <property type="match status" value="1"/>
</dbReference>
<keyword evidence="3" id="KW-0732">Signal</keyword>
<evidence type="ECO:0000313" key="5">
    <source>
        <dbReference type="Proteomes" id="UP000695000"/>
    </source>
</evidence>
<dbReference type="GeneID" id="108561974"/>
<evidence type="ECO:0000256" key="2">
    <source>
        <dbReference type="ARBA" id="ARBA00022525"/>
    </source>
</evidence>
<protein>
    <submittedName>
        <fullName evidence="6">Uncharacterized protein LOC108561974</fullName>
    </submittedName>
</protein>
<evidence type="ECO:0000256" key="1">
    <source>
        <dbReference type="ARBA" id="ARBA00004613"/>
    </source>
</evidence>
<accession>A0ABM1MM22</accession>
<organism evidence="5 6">
    <name type="scientific">Nicrophorus vespilloides</name>
    <name type="common">Boreal carrion beetle</name>
    <dbReference type="NCBI Taxonomy" id="110193"/>
    <lineage>
        <taxon>Eukaryota</taxon>
        <taxon>Metazoa</taxon>
        <taxon>Ecdysozoa</taxon>
        <taxon>Arthropoda</taxon>
        <taxon>Hexapoda</taxon>
        <taxon>Insecta</taxon>
        <taxon>Pterygota</taxon>
        <taxon>Neoptera</taxon>
        <taxon>Endopterygota</taxon>
        <taxon>Coleoptera</taxon>
        <taxon>Polyphaga</taxon>
        <taxon>Staphyliniformia</taxon>
        <taxon>Silphidae</taxon>
        <taxon>Nicrophorinae</taxon>
        <taxon>Nicrophorus</taxon>
    </lineage>
</organism>
<evidence type="ECO:0000313" key="6">
    <source>
        <dbReference type="RefSeq" id="XP_017775622.1"/>
    </source>
</evidence>
<dbReference type="InterPro" id="IPR053308">
    <property type="entry name" value="Vago-like"/>
</dbReference>
<dbReference type="SMART" id="SM01318">
    <property type="entry name" value="SVWC"/>
    <property type="match status" value="1"/>
</dbReference>
<name>A0ABM1MM22_NICVS</name>
<feature type="chain" id="PRO_5046727731" evidence="3">
    <location>
        <begin position="18"/>
        <end position="97"/>
    </location>
</feature>
<dbReference type="PANTHER" id="PTHR39957:SF1">
    <property type="entry name" value="AT09846P1-RELATED"/>
    <property type="match status" value="1"/>
</dbReference>
<reference evidence="6" key="1">
    <citation type="submission" date="2025-08" db="UniProtKB">
        <authorList>
            <consortium name="RefSeq"/>
        </authorList>
    </citation>
    <scope>IDENTIFICATION</scope>
    <source>
        <tissue evidence="6">Whole Larva</tissue>
    </source>
</reference>
<keyword evidence="2" id="KW-0964">Secreted</keyword>
<keyword evidence="5" id="KW-1185">Reference proteome</keyword>
<dbReference type="Proteomes" id="UP000695000">
    <property type="component" value="Unplaced"/>
</dbReference>
<comment type="subcellular location">
    <subcellularLocation>
        <location evidence="1">Secreted</location>
    </subcellularLocation>
</comment>
<dbReference type="RefSeq" id="XP_017775622.1">
    <property type="nucleotide sequence ID" value="XM_017920133.1"/>
</dbReference>
<gene>
    <name evidence="6" type="primary">LOC108561974</name>
</gene>
<dbReference type="Pfam" id="PF15430">
    <property type="entry name" value="SVWC"/>
    <property type="match status" value="1"/>
</dbReference>
<feature type="signal peptide" evidence="3">
    <location>
        <begin position="1"/>
        <end position="17"/>
    </location>
</feature>